<dbReference type="GO" id="GO:0008893">
    <property type="term" value="F:guanosine-3',5'-bis(diphosphate) 3'-diphosphatase activity"/>
    <property type="evidence" value="ECO:0007669"/>
    <property type="project" value="TreeGrafter"/>
</dbReference>
<sequence>MQTNRQTDRQTDRQRVVLGERFEQALLYAAQLHRQQRRKVTGVPYISHLLGVAALVIEDGGCEDSAISALLHDAVEDQGGLETLAVIRSQFGEQVADWVWACSASPRPMGQSWRSHKAAYLQQVRQAPAEVRRIILADKLHNGLSLLVNLSLAGSSIWDEFSGTQADIIWFYQACCKLFPETDWMAARLRAVRQALEDS</sequence>
<dbReference type="AlphaFoldDB" id="A0A2W4X871"/>
<dbReference type="Proteomes" id="UP000249794">
    <property type="component" value="Unassembled WGS sequence"/>
</dbReference>
<evidence type="ECO:0000313" key="1">
    <source>
        <dbReference type="EMBL" id="PZO53453.1"/>
    </source>
</evidence>
<dbReference type="PANTHER" id="PTHR46246">
    <property type="entry name" value="GUANOSINE-3',5'-BIS(DIPHOSPHATE) 3'-PYROPHOSPHOHYDROLASE MESH1"/>
    <property type="match status" value="1"/>
</dbReference>
<dbReference type="InterPro" id="IPR052194">
    <property type="entry name" value="MESH1"/>
</dbReference>
<comment type="caution">
    <text evidence="1">The sequence shown here is derived from an EMBL/GenBank/DDBJ whole genome shotgun (WGS) entry which is preliminary data.</text>
</comment>
<dbReference type="Gene3D" id="1.10.3210.10">
    <property type="entry name" value="Hypothetical protein af1432"/>
    <property type="match status" value="1"/>
</dbReference>
<reference evidence="1 2" key="2">
    <citation type="submission" date="2018-06" db="EMBL/GenBank/DDBJ databases">
        <title>Metagenomic assembly of (sub)arctic Cyanobacteria and their associated microbiome from non-axenic cultures.</title>
        <authorList>
            <person name="Baurain D."/>
        </authorList>
    </citation>
    <scope>NUCLEOTIDE SEQUENCE [LARGE SCALE GENOMIC DNA]</scope>
    <source>
        <strain evidence="1">ULC027bin1</strain>
    </source>
</reference>
<keyword evidence="1" id="KW-0378">Hydrolase</keyword>
<dbReference type="Pfam" id="PF13328">
    <property type="entry name" value="HD_4"/>
    <property type="match status" value="1"/>
</dbReference>
<dbReference type="EMBL" id="QBMP01000128">
    <property type="protein sequence ID" value="PZO53453.1"/>
    <property type="molecule type" value="Genomic_DNA"/>
</dbReference>
<dbReference type="SUPFAM" id="SSF109604">
    <property type="entry name" value="HD-domain/PDEase-like"/>
    <property type="match status" value="1"/>
</dbReference>
<accession>A0A2W4X871</accession>
<dbReference type="PANTHER" id="PTHR46246:SF1">
    <property type="entry name" value="GUANOSINE-3',5'-BIS(DIPHOSPHATE) 3'-PYROPHOSPHOHYDROLASE MESH1"/>
    <property type="match status" value="1"/>
</dbReference>
<proteinExistence type="predicted"/>
<reference evidence="2" key="1">
    <citation type="submission" date="2018-04" db="EMBL/GenBank/DDBJ databases">
        <authorList>
            <person name="Cornet L."/>
        </authorList>
    </citation>
    <scope>NUCLEOTIDE SEQUENCE [LARGE SCALE GENOMIC DNA]</scope>
</reference>
<evidence type="ECO:0000313" key="2">
    <source>
        <dbReference type="Proteomes" id="UP000249794"/>
    </source>
</evidence>
<protein>
    <submittedName>
        <fullName evidence="1">Phosphohydrolase</fullName>
    </submittedName>
</protein>
<organism evidence="1 2">
    <name type="scientific">Phormidesmis priestleyi</name>
    <dbReference type="NCBI Taxonomy" id="268141"/>
    <lineage>
        <taxon>Bacteria</taxon>
        <taxon>Bacillati</taxon>
        <taxon>Cyanobacteriota</taxon>
        <taxon>Cyanophyceae</taxon>
        <taxon>Leptolyngbyales</taxon>
        <taxon>Leptolyngbyaceae</taxon>
        <taxon>Phormidesmis</taxon>
    </lineage>
</organism>
<gene>
    <name evidence="1" type="ORF">DCF15_12655</name>
</gene>
<name>A0A2W4X871_9CYAN</name>